<accession>A0A1Q9BQS4</accession>
<evidence type="ECO:0000313" key="2">
    <source>
        <dbReference type="EMBL" id="OLP72793.1"/>
    </source>
</evidence>
<proteinExistence type="predicted"/>
<keyword evidence="1" id="KW-0732">Signal</keyword>
<dbReference type="EMBL" id="LSRX01007005">
    <property type="protein sequence ID" value="OLP72793.1"/>
    <property type="molecule type" value="Genomic_DNA"/>
</dbReference>
<sequence>MQVTWLPFLLVIFMVRGGFANSTSPIDRSILMDYTPSTQRGVRGKDVTNLDAFVECKHDAEVLRIGHRQSRATQMLPEPD</sequence>
<dbReference type="Proteomes" id="UP000186817">
    <property type="component" value="Unassembled WGS sequence"/>
</dbReference>
<reference evidence="2 3" key="1">
    <citation type="submission" date="2016-02" db="EMBL/GenBank/DDBJ databases">
        <title>Genome analysis of coral dinoflagellate symbionts highlights evolutionary adaptations to a symbiotic lifestyle.</title>
        <authorList>
            <person name="Aranda M."/>
            <person name="Li Y."/>
            <person name="Liew Y.J."/>
            <person name="Baumgarten S."/>
            <person name="Simakov O."/>
            <person name="Wilson M."/>
            <person name="Piel J."/>
            <person name="Ashoor H."/>
            <person name="Bougouffa S."/>
            <person name="Bajic V.B."/>
            <person name="Ryu T."/>
            <person name="Ravasi T."/>
            <person name="Bayer T."/>
            <person name="Micklem G."/>
            <person name="Kim H."/>
            <person name="Bhak J."/>
            <person name="Lajeunesse T.C."/>
            <person name="Voolstra C.R."/>
        </authorList>
    </citation>
    <scope>NUCLEOTIDE SEQUENCE [LARGE SCALE GENOMIC DNA]</scope>
    <source>
        <strain evidence="2 3">CCMP2467</strain>
    </source>
</reference>
<keyword evidence="3" id="KW-1185">Reference proteome</keyword>
<dbReference type="AlphaFoldDB" id="A0A1Q9BQS4"/>
<evidence type="ECO:0000256" key="1">
    <source>
        <dbReference type="SAM" id="SignalP"/>
    </source>
</evidence>
<comment type="caution">
    <text evidence="2">The sequence shown here is derived from an EMBL/GenBank/DDBJ whole genome shotgun (WGS) entry which is preliminary data.</text>
</comment>
<feature type="signal peptide" evidence="1">
    <location>
        <begin position="1"/>
        <end position="20"/>
    </location>
</feature>
<protein>
    <submittedName>
        <fullName evidence="2">Uncharacterized protein</fullName>
    </submittedName>
</protein>
<dbReference type="OrthoDB" id="10274618at2759"/>
<name>A0A1Q9BQS4_SYMMI</name>
<feature type="chain" id="PRO_5012932110" evidence="1">
    <location>
        <begin position="21"/>
        <end position="80"/>
    </location>
</feature>
<gene>
    <name evidence="2" type="ORF">AK812_SmicGene48071</name>
</gene>
<organism evidence="2 3">
    <name type="scientific">Symbiodinium microadriaticum</name>
    <name type="common">Dinoflagellate</name>
    <name type="synonym">Zooxanthella microadriatica</name>
    <dbReference type="NCBI Taxonomy" id="2951"/>
    <lineage>
        <taxon>Eukaryota</taxon>
        <taxon>Sar</taxon>
        <taxon>Alveolata</taxon>
        <taxon>Dinophyceae</taxon>
        <taxon>Suessiales</taxon>
        <taxon>Symbiodiniaceae</taxon>
        <taxon>Symbiodinium</taxon>
    </lineage>
</organism>
<evidence type="ECO:0000313" key="3">
    <source>
        <dbReference type="Proteomes" id="UP000186817"/>
    </source>
</evidence>